<accession>A0A5N5DDY2</accession>
<name>A0A5N5DDY2_9PEZI</name>
<dbReference type="PANTHER" id="PTHR39596">
    <property type="match status" value="1"/>
</dbReference>
<evidence type="ECO:0000313" key="2">
    <source>
        <dbReference type="Proteomes" id="UP000325902"/>
    </source>
</evidence>
<dbReference type="PANTHER" id="PTHR39596:SF3">
    <property type="entry name" value="HETEROKARYON INCOMPATIBILITY DOMAIN-CONTAINING PROTEIN"/>
    <property type="match status" value="1"/>
</dbReference>
<dbReference type="AlphaFoldDB" id="A0A5N5DDY2"/>
<evidence type="ECO:0000313" key="1">
    <source>
        <dbReference type="EMBL" id="KAB2575817.1"/>
    </source>
</evidence>
<reference evidence="1 2" key="1">
    <citation type="journal article" date="2019" name="Sci. Rep.">
        <title>A multi-omics analysis of the grapevine pathogen Lasiodiplodia theobromae reveals that temperature affects the expression of virulence- and pathogenicity-related genes.</title>
        <authorList>
            <person name="Felix C."/>
            <person name="Meneses R."/>
            <person name="Goncalves M.F.M."/>
            <person name="Tilleman L."/>
            <person name="Duarte A.S."/>
            <person name="Jorrin-Novo J.V."/>
            <person name="Van de Peer Y."/>
            <person name="Deforce D."/>
            <person name="Van Nieuwerburgh F."/>
            <person name="Esteves A.C."/>
            <person name="Alves A."/>
        </authorList>
    </citation>
    <scope>NUCLEOTIDE SEQUENCE [LARGE SCALE GENOMIC DNA]</scope>
    <source>
        <strain evidence="1 2">LA-SOL3</strain>
    </source>
</reference>
<gene>
    <name evidence="1" type="ORF">DBV05_g5534</name>
</gene>
<comment type="caution">
    <text evidence="1">The sequence shown here is derived from an EMBL/GenBank/DDBJ whole genome shotgun (WGS) entry which is preliminary data.</text>
</comment>
<dbReference type="EMBL" id="VCHE01000029">
    <property type="protein sequence ID" value="KAB2575817.1"/>
    <property type="molecule type" value="Genomic_DNA"/>
</dbReference>
<sequence>MDHISAPSQPYPHTERRIPYLAQFKPRLRYDYLGFHDFPSRKRFDVDEWIDGRFRRTTTYDDALALLQSWLFFGLLIETLKEGDIAVRVDDFLEPAAAKHGDSSYISNKKLLQVSKRWEVNIAALTEDSRKQKCETVRSYLRSAREVYSRIESMKEYEGEPGAPHCHLFRPAQSDHCPCSNALDVCELCSVADDEVLHASLIIAADLLDTWSSYFLDDAPRFSWSPSRYLRWRLLKSGWCRREVHMLIGQGYGPSTIFYLGSTNRQAVRAGHETWMCTENECITEQLDKRRYRTRHADLCPQDKTCFELVFETPWNRRLSGLVKAGQTPVITVTETSERPSLHVSILSAQGTIQNGGDKPIELSSERRAVFYGDCSIPQTTRSPGRYVAISHVWSE</sequence>
<dbReference type="Proteomes" id="UP000325902">
    <property type="component" value="Unassembled WGS sequence"/>
</dbReference>
<proteinExistence type="predicted"/>
<organism evidence="1 2">
    <name type="scientific">Lasiodiplodia theobromae</name>
    <dbReference type="NCBI Taxonomy" id="45133"/>
    <lineage>
        <taxon>Eukaryota</taxon>
        <taxon>Fungi</taxon>
        <taxon>Dikarya</taxon>
        <taxon>Ascomycota</taxon>
        <taxon>Pezizomycotina</taxon>
        <taxon>Dothideomycetes</taxon>
        <taxon>Dothideomycetes incertae sedis</taxon>
        <taxon>Botryosphaeriales</taxon>
        <taxon>Botryosphaeriaceae</taxon>
        <taxon>Lasiodiplodia</taxon>
    </lineage>
</organism>
<keyword evidence="2" id="KW-1185">Reference proteome</keyword>
<dbReference type="OrthoDB" id="2426273at2759"/>
<protein>
    <submittedName>
        <fullName evidence="1">Uncharacterized protein</fullName>
    </submittedName>
</protein>